<dbReference type="PANTHER" id="PTHR33990:SF1">
    <property type="entry name" value="PROTEIN YJDN"/>
    <property type="match status" value="1"/>
</dbReference>
<evidence type="ECO:0000259" key="1">
    <source>
        <dbReference type="Pfam" id="PF06983"/>
    </source>
</evidence>
<dbReference type="EMBL" id="JAMKBJ010000013">
    <property type="protein sequence ID" value="MCZ8538187.1"/>
    <property type="molecule type" value="Genomic_DNA"/>
</dbReference>
<keyword evidence="3" id="KW-1185">Reference proteome</keyword>
<organism evidence="2 3">
    <name type="scientific">Paenisporosarcina quisquiliarum</name>
    <dbReference type="NCBI Taxonomy" id="365346"/>
    <lineage>
        <taxon>Bacteria</taxon>
        <taxon>Bacillati</taxon>
        <taxon>Bacillota</taxon>
        <taxon>Bacilli</taxon>
        <taxon>Bacillales</taxon>
        <taxon>Caryophanaceae</taxon>
        <taxon>Paenisporosarcina</taxon>
    </lineage>
</organism>
<dbReference type="CDD" id="cd06588">
    <property type="entry name" value="PhnB_like"/>
    <property type="match status" value="1"/>
</dbReference>
<dbReference type="AlphaFoldDB" id="A0A9X3RF18"/>
<feature type="domain" description="PhnB-like" evidence="1">
    <location>
        <begin position="4"/>
        <end position="129"/>
    </location>
</feature>
<gene>
    <name evidence="2" type="ORF">M9R32_13405</name>
</gene>
<proteinExistence type="predicted"/>
<dbReference type="Proteomes" id="UP001152173">
    <property type="component" value="Unassembled WGS sequence"/>
</dbReference>
<dbReference type="InterPro" id="IPR029068">
    <property type="entry name" value="Glyas_Bleomycin-R_OHBP_Dase"/>
</dbReference>
<dbReference type="InterPro" id="IPR028973">
    <property type="entry name" value="PhnB-like"/>
</dbReference>
<reference evidence="2" key="1">
    <citation type="submission" date="2022-05" db="EMBL/GenBank/DDBJ databases">
        <authorList>
            <person name="Colautti A."/>
            <person name="Iacumin L."/>
        </authorList>
    </citation>
    <scope>NUCLEOTIDE SEQUENCE</scope>
    <source>
        <strain evidence="2">SK 55</strain>
    </source>
</reference>
<dbReference type="Gene3D" id="3.10.180.10">
    <property type="entry name" value="2,3-Dihydroxybiphenyl 1,2-Dioxygenase, domain 1"/>
    <property type="match status" value="1"/>
</dbReference>
<sequence length="137" mass="15471">MKPVTPYLTFYGNAKEAATFYETTFSLDNLGTMKYSDGDFPHPPEASDYLMHCHLSDGTFHLMLADSPTPGEAGTSNVALMIECESDEEVNRLYKALLEDGKAVMELQETFWGAKYAKVQDQFGYTWDLNFQKDQAE</sequence>
<dbReference type="PANTHER" id="PTHR33990">
    <property type="entry name" value="PROTEIN YJDN-RELATED"/>
    <property type="match status" value="1"/>
</dbReference>
<comment type="caution">
    <text evidence="2">The sequence shown here is derived from an EMBL/GenBank/DDBJ whole genome shotgun (WGS) entry which is preliminary data.</text>
</comment>
<accession>A0A9X3RF18</accession>
<protein>
    <submittedName>
        <fullName evidence="2">VOC family protein</fullName>
    </submittedName>
</protein>
<name>A0A9X3RF18_9BACL</name>
<evidence type="ECO:0000313" key="3">
    <source>
        <dbReference type="Proteomes" id="UP001152173"/>
    </source>
</evidence>
<evidence type="ECO:0000313" key="2">
    <source>
        <dbReference type="EMBL" id="MCZ8538187.1"/>
    </source>
</evidence>
<dbReference type="SUPFAM" id="SSF54593">
    <property type="entry name" value="Glyoxalase/Bleomycin resistance protein/Dihydroxybiphenyl dioxygenase"/>
    <property type="match status" value="1"/>
</dbReference>
<dbReference type="RefSeq" id="WP_269927261.1">
    <property type="nucleotide sequence ID" value="NZ_JAMKBJ010000013.1"/>
</dbReference>
<dbReference type="Pfam" id="PF06983">
    <property type="entry name" value="3-dmu-9_3-mt"/>
    <property type="match status" value="1"/>
</dbReference>